<organism evidence="1 2">
    <name type="scientific">Biomphalaria pfeifferi</name>
    <name type="common">Bloodfluke planorb</name>
    <name type="synonym">Freshwater snail</name>
    <dbReference type="NCBI Taxonomy" id="112525"/>
    <lineage>
        <taxon>Eukaryota</taxon>
        <taxon>Metazoa</taxon>
        <taxon>Spiralia</taxon>
        <taxon>Lophotrochozoa</taxon>
        <taxon>Mollusca</taxon>
        <taxon>Gastropoda</taxon>
        <taxon>Heterobranchia</taxon>
        <taxon>Euthyneura</taxon>
        <taxon>Panpulmonata</taxon>
        <taxon>Hygrophila</taxon>
        <taxon>Lymnaeoidea</taxon>
        <taxon>Planorbidae</taxon>
        <taxon>Biomphalaria</taxon>
    </lineage>
</organism>
<dbReference type="Proteomes" id="UP001233172">
    <property type="component" value="Unassembled WGS sequence"/>
</dbReference>
<proteinExistence type="predicted"/>
<evidence type="ECO:0000313" key="1">
    <source>
        <dbReference type="EMBL" id="KAK0052490.1"/>
    </source>
</evidence>
<protein>
    <submittedName>
        <fullName evidence="1">C-type lectin domain family 4 member M</fullName>
    </submittedName>
</protein>
<dbReference type="AlphaFoldDB" id="A0AAD8F5W4"/>
<keyword evidence="2" id="KW-1185">Reference proteome</keyword>
<evidence type="ECO:0000313" key="2">
    <source>
        <dbReference type="Proteomes" id="UP001233172"/>
    </source>
</evidence>
<dbReference type="EMBL" id="JASAOG010000094">
    <property type="protein sequence ID" value="KAK0052490.1"/>
    <property type="molecule type" value="Genomic_DNA"/>
</dbReference>
<name>A0AAD8F5W4_BIOPF</name>
<reference evidence="1" key="1">
    <citation type="journal article" date="2023" name="PLoS Negl. Trop. Dis.">
        <title>A genome sequence for Biomphalaria pfeifferi, the major vector snail for the human-infecting parasite Schistosoma mansoni.</title>
        <authorList>
            <person name="Bu L."/>
            <person name="Lu L."/>
            <person name="Laidemitt M.R."/>
            <person name="Zhang S.M."/>
            <person name="Mutuku M."/>
            <person name="Mkoji G."/>
            <person name="Steinauer M."/>
            <person name="Loker E.S."/>
        </authorList>
    </citation>
    <scope>NUCLEOTIDE SEQUENCE</scope>
    <source>
        <strain evidence="1">KasaAsao</strain>
    </source>
</reference>
<comment type="caution">
    <text evidence="1">The sequence shown here is derived from an EMBL/GenBank/DDBJ whole genome shotgun (WGS) entry which is preliminary data.</text>
</comment>
<feature type="non-terminal residue" evidence="1">
    <location>
        <position position="69"/>
    </location>
</feature>
<accession>A0AAD8F5W4</accession>
<reference evidence="1" key="2">
    <citation type="submission" date="2023-04" db="EMBL/GenBank/DDBJ databases">
        <authorList>
            <person name="Bu L."/>
            <person name="Lu L."/>
            <person name="Laidemitt M.R."/>
            <person name="Zhang S.M."/>
            <person name="Mutuku M."/>
            <person name="Mkoji G."/>
            <person name="Steinauer M."/>
            <person name="Loker E.S."/>
        </authorList>
    </citation>
    <scope>NUCLEOTIDE SEQUENCE</scope>
    <source>
        <strain evidence="1">KasaAsao</strain>
        <tissue evidence="1">Whole Snail</tissue>
    </source>
</reference>
<sequence length="69" mass="8135">MCYLNGLYVLRYFRITDERGYVFYHKVEQNSVTQYDTVILQAKSRIDCARECQLKKCGCFSYSNQACSI</sequence>
<gene>
    <name evidence="1" type="ORF">Bpfe_018074</name>
</gene>